<evidence type="ECO:0000256" key="8">
    <source>
        <dbReference type="PROSITE-ProRule" id="PRU00175"/>
    </source>
</evidence>
<dbReference type="PANTHER" id="PTHR46463">
    <property type="entry name" value="ZINC FINGER, RING/FYVE/PHD-TYPE"/>
    <property type="match status" value="1"/>
</dbReference>
<evidence type="ECO:0000256" key="3">
    <source>
        <dbReference type="ARBA" id="ARBA00022679"/>
    </source>
</evidence>
<dbReference type="PROSITE" id="PS50089">
    <property type="entry name" value="ZF_RING_2"/>
    <property type="match status" value="1"/>
</dbReference>
<evidence type="ECO:0000259" key="10">
    <source>
        <dbReference type="PROSITE" id="PS50089"/>
    </source>
</evidence>
<evidence type="ECO:0000256" key="2">
    <source>
        <dbReference type="ARBA" id="ARBA00012483"/>
    </source>
</evidence>
<dbReference type="PANTHER" id="PTHR46463:SF27">
    <property type="entry name" value="OS03G0788800 PROTEIN"/>
    <property type="match status" value="1"/>
</dbReference>
<dbReference type="SMART" id="SM00184">
    <property type="entry name" value="RING"/>
    <property type="match status" value="1"/>
</dbReference>
<dbReference type="EnsemblPlants" id="OMERI03G33970.1">
    <property type="protein sequence ID" value="OMERI03G33970.1"/>
    <property type="gene ID" value="OMERI03G33970"/>
</dbReference>
<dbReference type="SUPFAM" id="SSF57850">
    <property type="entry name" value="RING/U-box"/>
    <property type="match status" value="1"/>
</dbReference>
<keyword evidence="6" id="KW-0833">Ubl conjugation pathway</keyword>
<feature type="compositionally biased region" description="Low complexity" evidence="9">
    <location>
        <begin position="293"/>
        <end position="305"/>
    </location>
</feature>
<dbReference type="HOGENOM" id="CLU_053463_0_0_1"/>
<dbReference type="AlphaFoldDB" id="A0A0E0D7Y7"/>
<dbReference type="EC" id="2.3.2.27" evidence="2"/>
<evidence type="ECO:0000256" key="6">
    <source>
        <dbReference type="ARBA" id="ARBA00022786"/>
    </source>
</evidence>
<proteinExistence type="predicted"/>
<dbReference type="STRING" id="40149.A0A0E0D7Y7"/>
<evidence type="ECO:0000256" key="1">
    <source>
        <dbReference type="ARBA" id="ARBA00000900"/>
    </source>
</evidence>
<keyword evidence="7" id="KW-0862">Zinc</keyword>
<evidence type="ECO:0000256" key="7">
    <source>
        <dbReference type="ARBA" id="ARBA00022833"/>
    </source>
</evidence>
<sequence>MDEKVKMESKLSSAAAFVEGGVQDACDDACSICLEAFCDNDPSTVTSCKHEYHLQCILEWCQRSSQCPMCWQPISMKDPMSQELLEAVEQERNIRANRSNTATVFHHPVLGDFEVPVGADDAELEERIIQHLAAAAAMRRSHRHGRRDGHRSRSGSHSRPQIVVFSRNEAIPGGSLHASSGQDEDHEQSSGLGSAHPFAALAAIDQGHMSGGSQLYVGHSDQGAPNPSLHDERAMSRYKDSITKSTRGWKERWFSRSNTISGLGTEVRREVNAGIAAVSRMMERLETKDDTGPSAVPAASACSPSDANNQRTVSPNHAAVVNETSSTTCASGSGSQ</sequence>
<dbReference type="Gene3D" id="3.30.40.10">
    <property type="entry name" value="Zinc/RING finger domain, C3HC4 (zinc finger)"/>
    <property type="match status" value="1"/>
</dbReference>
<evidence type="ECO:0000256" key="5">
    <source>
        <dbReference type="ARBA" id="ARBA00022771"/>
    </source>
</evidence>
<dbReference type="Proteomes" id="UP000008021">
    <property type="component" value="Chromosome 3"/>
</dbReference>
<dbReference type="GO" id="GO:0061630">
    <property type="term" value="F:ubiquitin protein ligase activity"/>
    <property type="evidence" value="ECO:0007669"/>
    <property type="project" value="UniProtKB-EC"/>
</dbReference>
<comment type="catalytic activity">
    <reaction evidence="1">
        <text>S-ubiquitinyl-[E2 ubiquitin-conjugating enzyme]-L-cysteine + [acceptor protein]-L-lysine = [E2 ubiquitin-conjugating enzyme]-L-cysteine + N(6)-ubiquitinyl-[acceptor protein]-L-lysine.</text>
        <dbReference type="EC" id="2.3.2.27"/>
    </reaction>
</comment>
<evidence type="ECO:0000313" key="12">
    <source>
        <dbReference type="Proteomes" id="UP000008021"/>
    </source>
</evidence>
<accession>A0A0E0D7Y7</accession>
<evidence type="ECO:0000313" key="11">
    <source>
        <dbReference type="EnsemblPlants" id="OMERI03G33970.1"/>
    </source>
</evidence>
<dbReference type="GO" id="GO:0008270">
    <property type="term" value="F:zinc ion binding"/>
    <property type="evidence" value="ECO:0007669"/>
    <property type="project" value="UniProtKB-KW"/>
</dbReference>
<keyword evidence="3" id="KW-0808">Transferase</keyword>
<feature type="region of interest" description="Disordered" evidence="9">
    <location>
        <begin position="135"/>
        <end position="193"/>
    </location>
</feature>
<dbReference type="Pfam" id="PF13639">
    <property type="entry name" value="zf-RING_2"/>
    <property type="match status" value="1"/>
</dbReference>
<dbReference type="eggNOG" id="KOG0800">
    <property type="taxonomic scope" value="Eukaryota"/>
</dbReference>
<dbReference type="Gramene" id="OMERI03G33970.1">
    <property type="protein sequence ID" value="OMERI03G33970.1"/>
    <property type="gene ID" value="OMERI03G33970"/>
</dbReference>
<protein>
    <recommendedName>
        <fullName evidence="2">RING-type E3 ubiquitin transferase</fullName>
        <ecNumber evidence="2">2.3.2.27</ecNumber>
    </recommendedName>
</protein>
<dbReference type="InterPro" id="IPR013083">
    <property type="entry name" value="Znf_RING/FYVE/PHD"/>
</dbReference>
<feature type="domain" description="RING-type" evidence="10">
    <location>
        <begin position="30"/>
        <end position="70"/>
    </location>
</feature>
<name>A0A0E0D7Y7_9ORYZ</name>
<feature type="compositionally biased region" description="Basic residues" evidence="9">
    <location>
        <begin position="139"/>
        <end position="156"/>
    </location>
</feature>
<keyword evidence="5 8" id="KW-0863">Zinc-finger</keyword>
<dbReference type="InterPro" id="IPR001841">
    <property type="entry name" value="Znf_RING"/>
</dbReference>
<evidence type="ECO:0000256" key="4">
    <source>
        <dbReference type="ARBA" id="ARBA00022723"/>
    </source>
</evidence>
<feature type="region of interest" description="Disordered" evidence="9">
    <location>
        <begin position="212"/>
        <end position="236"/>
    </location>
</feature>
<dbReference type="FunFam" id="3.30.40.10:FF:000746">
    <property type="entry name" value="E3 ubiquitin-protein ligase RHF2A"/>
    <property type="match status" value="1"/>
</dbReference>
<keyword evidence="12" id="KW-1185">Reference proteome</keyword>
<organism evidence="11">
    <name type="scientific">Oryza meridionalis</name>
    <dbReference type="NCBI Taxonomy" id="40149"/>
    <lineage>
        <taxon>Eukaryota</taxon>
        <taxon>Viridiplantae</taxon>
        <taxon>Streptophyta</taxon>
        <taxon>Embryophyta</taxon>
        <taxon>Tracheophyta</taxon>
        <taxon>Spermatophyta</taxon>
        <taxon>Magnoliopsida</taxon>
        <taxon>Liliopsida</taxon>
        <taxon>Poales</taxon>
        <taxon>Poaceae</taxon>
        <taxon>BOP clade</taxon>
        <taxon>Oryzoideae</taxon>
        <taxon>Oryzeae</taxon>
        <taxon>Oryzinae</taxon>
        <taxon>Oryza</taxon>
    </lineage>
</organism>
<keyword evidence="4" id="KW-0479">Metal-binding</keyword>
<evidence type="ECO:0000256" key="9">
    <source>
        <dbReference type="SAM" id="MobiDB-lite"/>
    </source>
</evidence>
<feature type="region of interest" description="Disordered" evidence="9">
    <location>
        <begin position="287"/>
        <end position="314"/>
    </location>
</feature>
<reference evidence="11" key="1">
    <citation type="submission" date="2015-04" db="UniProtKB">
        <authorList>
            <consortium name="EnsemblPlants"/>
        </authorList>
    </citation>
    <scope>IDENTIFICATION</scope>
</reference>
<reference evidence="11" key="2">
    <citation type="submission" date="2018-05" db="EMBL/GenBank/DDBJ databases">
        <title>OmerRS3 (Oryza meridionalis Reference Sequence Version 3).</title>
        <authorList>
            <person name="Zhang J."/>
            <person name="Kudrna D."/>
            <person name="Lee S."/>
            <person name="Talag J."/>
            <person name="Welchert J."/>
            <person name="Wing R.A."/>
        </authorList>
    </citation>
    <scope>NUCLEOTIDE SEQUENCE [LARGE SCALE GENOMIC DNA]</scope>
    <source>
        <strain evidence="11">cv. OR44</strain>
    </source>
</reference>